<dbReference type="OrthoDB" id="430381at2759"/>
<name>A0A812LVS0_9DINO</name>
<gene>
    <name evidence="1" type="ORF">SNAT2548_LOCUS11909</name>
</gene>
<sequence>MIAWRDAARDSWLERTAKRFAKTQGRKEEEFEGACAELLQLTLAGAPAGIPLSQPWQEFAGEMRPPDHPAQRVPSNLQRFAGNYLNLLMVTAAFASASTRPFFVGFCLIAKAIALLAPPEMFDVDMLQGKSAGGGYRSVGGPWLRCALATAGHAGVWATGLLASSGRRGLAVGVALVLSHALFRTRPWTEVAKERLTKGLKSQ</sequence>
<dbReference type="Proteomes" id="UP000604046">
    <property type="component" value="Unassembled WGS sequence"/>
</dbReference>
<proteinExistence type="predicted"/>
<accession>A0A812LVS0</accession>
<reference evidence="1" key="1">
    <citation type="submission" date="2021-02" db="EMBL/GenBank/DDBJ databases">
        <authorList>
            <person name="Dougan E. K."/>
            <person name="Rhodes N."/>
            <person name="Thang M."/>
            <person name="Chan C."/>
        </authorList>
    </citation>
    <scope>NUCLEOTIDE SEQUENCE</scope>
</reference>
<comment type="caution">
    <text evidence="1">The sequence shown here is derived from an EMBL/GenBank/DDBJ whole genome shotgun (WGS) entry which is preliminary data.</text>
</comment>
<organism evidence="1 2">
    <name type="scientific">Symbiodinium natans</name>
    <dbReference type="NCBI Taxonomy" id="878477"/>
    <lineage>
        <taxon>Eukaryota</taxon>
        <taxon>Sar</taxon>
        <taxon>Alveolata</taxon>
        <taxon>Dinophyceae</taxon>
        <taxon>Suessiales</taxon>
        <taxon>Symbiodiniaceae</taxon>
        <taxon>Symbiodinium</taxon>
    </lineage>
</organism>
<dbReference type="AlphaFoldDB" id="A0A812LVS0"/>
<protein>
    <submittedName>
        <fullName evidence="1">Uncharacterized protein</fullName>
    </submittedName>
</protein>
<dbReference type="EMBL" id="CAJNDS010001112">
    <property type="protein sequence ID" value="CAE7247675.1"/>
    <property type="molecule type" value="Genomic_DNA"/>
</dbReference>
<evidence type="ECO:0000313" key="2">
    <source>
        <dbReference type="Proteomes" id="UP000604046"/>
    </source>
</evidence>
<evidence type="ECO:0000313" key="1">
    <source>
        <dbReference type="EMBL" id="CAE7247675.1"/>
    </source>
</evidence>
<keyword evidence="2" id="KW-1185">Reference proteome</keyword>